<dbReference type="InterPro" id="IPR018517">
    <property type="entry name" value="tRNA_hU_synthase_CS"/>
</dbReference>
<dbReference type="InterPro" id="IPR024036">
    <property type="entry name" value="tRNA-dHydroUridine_Synthase_C"/>
</dbReference>
<reference evidence="16 17" key="1">
    <citation type="journal article" date="2013" name="PLoS ONE">
        <title>Identification and characterization of three novel lipases belonging to families II and V from Anaerovibrio lipolyticus 5ST.</title>
        <authorList>
            <person name="Prive F."/>
            <person name="Kaderbhai N.N."/>
            <person name="Girdwood S."/>
            <person name="Worgan H.J."/>
            <person name="Pinloche E."/>
            <person name="Scollan N.D."/>
            <person name="Huws S.A."/>
            <person name="Newbold C.J."/>
        </authorList>
    </citation>
    <scope>NUCLEOTIDE SEQUENCE [LARGE SCALE GENOMIC DNA]</scope>
    <source>
        <strain evidence="16 17">5S</strain>
    </source>
</reference>
<dbReference type="InterPro" id="IPR013785">
    <property type="entry name" value="Aldolase_TIM"/>
</dbReference>
<feature type="active site" description="Proton donor" evidence="13">
    <location>
        <position position="101"/>
    </location>
</feature>
<keyword evidence="17" id="KW-1185">Reference proteome</keyword>
<evidence type="ECO:0000256" key="10">
    <source>
        <dbReference type="ARBA" id="ARBA00048205"/>
    </source>
</evidence>
<dbReference type="PANTHER" id="PTHR45846">
    <property type="entry name" value="TRNA-DIHYDROURIDINE(47) SYNTHASE [NAD(P)(+)]-LIKE"/>
    <property type="match status" value="1"/>
</dbReference>
<dbReference type="EC" id="1.3.1.-" evidence="12"/>
<keyword evidence="14" id="KW-0547">Nucleotide-binding</keyword>
<comment type="catalytic activity">
    <reaction evidence="10">
        <text>a 5,6-dihydrouridine in tRNA + NADP(+) = a uridine in tRNA + NADPH + H(+)</text>
        <dbReference type="Rhea" id="RHEA:23624"/>
        <dbReference type="Rhea" id="RHEA-COMP:13339"/>
        <dbReference type="Rhea" id="RHEA-COMP:13887"/>
        <dbReference type="ChEBI" id="CHEBI:15378"/>
        <dbReference type="ChEBI" id="CHEBI:57783"/>
        <dbReference type="ChEBI" id="CHEBI:58349"/>
        <dbReference type="ChEBI" id="CHEBI:65315"/>
        <dbReference type="ChEBI" id="CHEBI:74443"/>
    </reaction>
</comment>
<organism evidence="16 17">
    <name type="scientific">Anaerovibrio lipolyticus</name>
    <dbReference type="NCBI Taxonomy" id="82374"/>
    <lineage>
        <taxon>Bacteria</taxon>
        <taxon>Bacillati</taxon>
        <taxon>Bacillota</taxon>
        <taxon>Negativicutes</taxon>
        <taxon>Selenomonadales</taxon>
        <taxon>Selenomonadaceae</taxon>
        <taxon>Anaerovibrio</taxon>
    </lineage>
</organism>
<comment type="caution">
    <text evidence="16">The sequence shown here is derived from an EMBL/GenBank/DDBJ whole genome shotgun (WGS) entry which is preliminary data.</text>
</comment>
<dbReference type="GO" id="GO:0050660">
    <property type="term" value="F:flavin adenine dinucleotide binding"/>
    <property type="evidence" value="ECO:0007669"/>
    <property type="project" value="InterPro"/>
</dbReference>
<dbReference type="EMBL" id="JSCE01000147">
    <property type="protein sequence ID" value="KHM52020.1"/>
    <property type="molecule type" value="Genomic_DNA"/>
</dbReference>
<name>A0A0B2JUJ8_9FIRM</name>
<feature type="binding site" evidence="14">
    <location>
        <position position="140"/>
    </location>
    <ligand>
        <name>FMN</name>
        <dbReference type="ChEBI" id="CHEBI:58210"/>
    </ligand>
</feature>
<feature type="binding site" evidence="14">
    <location>
        <position position="170"/>
    </location>
    <ligand>
        <name>FMN</name>
        <dbReference type="ChEBI" id="CHEBI:58210"/>
    </ligand>
</feature>
<dbReference type="InterPro" id="IPR004652">
    <property type="entry name" value="DusB-like"/>
</dbReference>
<evidence type="ECO:0000256" key="8">
    <source>
        <dbReference type="ARBA" id="ARBA00022884"/>
    </source>
</evidence>
<dbReference type="GO" id="GO:0017150">
    <property type="term" value="F:tRNA dihydrouridine synthase activity"/>
    <property type="evidence" value="ECO:0007669"/>
    <property type="project" value="InterPro"/>
</dbReference>
<keyword evidence="4 12" id="KW-0285">Flavoprotein</keyword>
<feature type="domain" description="DUS-like FMN-binding" evidence="15">
    <location>
        <begin position="14"/>
        <end position="312"/>
    </location>
</feature>
<evidence type="ECO:0000256" key="5">
    <source>
        <dbReference type="ARBA" id="ARBA00022643"/>
    </source>
</evidence>
<feature type="binding site" evidence="14">
    <location>
        <begin position="225"/>
        <end position="226"/>
    </location>
    <ligand>
        <name>FMN</name>
        <dbReference type="ChEBI" id="CHEBI:58210"/>
    </ligand>
</feature>
<evidence type="ECO:0000256" key="3">
    <source>
        <dbReference type="ARBA" id="ARBA00022555"/>
    </source>
</evidence>
<dbReference type="SUPFAM" id="SSF51395">
    <property type="entry name" value="FMN-linked oxidoreductases"/>
    <property type="match status" value="1"/>
</dbReference>
<feature type="binding site" evidence="14">
    <location>
        <begin position="16"/>
        <end position="18"/>
    </location>
    <ligand>
        <name>FMN</name>
        <dbReference type="ChEBI" id="CHEBI:58210"/>
    </ligand>
</feature>
<dbReference type="PANTHER" id="PTHR45846:SF1">
    <property type="entry name" value="TRNA-DIHYDROURIDINE(47) SYNTHASE [NAD(P)(+)]-LIKE"/>
    <property type="match status" value="1"/>
</dbReference>
<dbReference type="NCBIfam" id="TIGR00737">
    <property type="entry name" value="nifR3_yhdG"/>
    <property type="match status" value="1"/>
</dbReference>
<proteinExistence type="inferred from homology"/>
<keyword evidence="6 12" id="KW-0819">tRNA processing</keyword>
<dbReference type="RefSeq" id="WP_039208483.1">
    <property type="nucleotide sequence ID" value="NZ_JSCE01000147.1"/>
</dbReference>
<comment type="function">
    <text evidence="2 12">Catalyzes the synthesis of 5,6-dihydrouridine (D), a modified base found in the D-loop of most tRNAs, via the reduction of the C5-C6 double bond in target uridines.</text>
</comment>
<dbReference type="eggNOG" id="COG0042">
    <property type="taxonomic scope" value="Bacteria"/>
</dbReference>
<keyword evidence="9 12" id="KW-0560">Oxidoreductase</keyword>
<evidence type="ECO:0000256" key="11">
    <source>
        <dbReference type="ARBA" id="ARBA00048802"/>
    </source>
</evidence>
<comment type="similarity">
    <text evidence="12">Belongs to the dus family.</text>
</comment>
<accession>A0A0B2JUJ8</accession>
<protein>
    <recommendedName>
        <fullName evidence="12">tRNA-dihydrouridine synthase</fullName>
        <ecNumber evidence="12">1.3.1.-</ecNumber>
    </recommendedName>
</protein>
<keyword evidence="8" id="KW-0694">RNA-binding</keyword>
<keyword evidence="5 12" id="KW-0288">FMN</keyword>
<evidence type="ECO:0000256" key="4">
    <source>
        <dbReference type="ARBA" id="ARBA00022630"/>
    </source>
</evidence>
<feature type="binding site" evidence="14">
    <location>
        <position position="70"/>
    </location>
    <ligand>
        <name>FMN</name>
        <dbReference type="ChEBI" id="CHEBI:58210"/>
    </ligand>
</feature>
<sequence>MKIGNFEFPIPVFLAPMAGVTDTPYRILAREMGCPLVYSEMVSDKGINYRNEHTLKMLHTEEAERPMAMQLFGAEPDSVARAAEYIESLGCADILDFNMGCPAPKIVKNHEGSAMMLDPERAFKVLKALVGAVSMPVTVKMRIGWDENRINVLEMAKLAEEAGVKAVAVHGRTREQFYRDHANWRIIRKVKEHLNIPVIANGDIRTVDDLIKIREITGCEAVMVGRAAQGNPWIFRQLTQYLKTGERLPGPTMEERKEIILRHLDMLLKFKGDYVGPREMRKHATWYTRGIKGNAELRVLFNKAETREDFLRILAKMK</sequence>
<dbReference type="CDD" id="cd02801">
    <property type="entry name" value="DUS_like_FMN"/>
    <property type="match status" value="1"/>
</dbReference>
<dbReference type="GO" id="GO:0000049">
    <property type="term" value="F:tRNA binding"/>
    <property type="evidence" value="ECO:0007669"/>
    <property type="project" value="UniProtKB-KW"/>
</dbReference>
<evidence type="ECO:0000256" key="2">
    <source>
        <dbReference type="ARBA" id="ARBA00002790"/>
    </source>
</evidence>
<evidence type="ECO:0000256" key="14">
    <source>
        <dbReference type="PIRSR" id="PIRSR006621-2"/>
    </source>
</evidence>
<dbReference type="Gene3D" id="1.10.1200.80">
    <property type="entry name" value="Putative flavin oxidoreducatase, domain 2"/>
    <property type="match status" value="1"/>
</dbReference>
<dbReference type="STRING" id="82374.NZ47_07300"/>
<evidence type="ECO:0000313" key="17">
    <source>
        <dbReference type="Proteomes" id="UP000030993"/>
    </source>
</evidence>
<dbReference type="InterPro" id="IPR035587">
    <property type="entry name" value="DUS-like_FMN-bd"/>
</dbReference>
<evidence type="ECO:0000256" key="7">
    <source>
        <dbReference type="ARBA" id="ARBA00022857"/>
    </source>
</evidence>
<dbReference type="Proteomes" id="UP000030993">
    <property type="component" value="Unassembled WGS sequence"/>
</dbReference>
<evidence type="ECO:0000256" key="12">
    <source>
        <dbReference type="PIRNR" id="PIRNR006621"/>
    </source>
</evidence>
<evidence type="ECO:0000256" key="6">
    <source>
        <dbReference type="ARBA" id="ARBA00022694"/>
    </source>
</evidence>
<dbReference type="Pfam" id="PF01207">
    <property type="entry name" value="Dus"/>
    <property type="match status" value="1"/>
</dbReference>
<evidence type="ECO:0000256" key="9">
    <source>
        <dbReference type="ARBA" id="ARBA00023002"/>
    </source>
</evidence>
<gene>
    <name evidence="16" type="ORF">NZ47_07300</name>
</gene>
<evidence type="ECO:0000259" key="15">
    <source>
        <dbReference type="Pfam" id="PF01207"/>
    </source>
</evidence>
<dbReference type="PIRSF" id="PIRSF006621">
    <property type="entry name" value="Dus"/>
    <property type="match status" value="1"/>
</dbReference>
<dbReference type="Gene3D" id="3.20.20.70">
    <property type="entry name" value="Aldolase class I"/>
    <property type="match status" value="1"/>
</dbReference>
<evidence type="ECO:0000313" key="16">
    <source>
        <dbReference type="EMBL" id="KHM52020.1"/>
    </source>
</evidence>
<dbReference type="InterPro" id="IPR001269">
    <property type="entry name" value="DUS_fam"/>
</dbReference>
<comment type="catalytic activity">
    <reaction evidence="11">
        <text>a 5,6-dihydrouridine in tRNA + NAD(+) = a uridine in tRNA + NADH + H(+)</text>
        <dbReference type="Rhea" id="RHEA:54452"/>
        <dbReference type="Rhea" id="RHEA-COMP:13339"/>
        <dbReference type="Rhea" id="RHEA-COMP:13887"/>
        <dbReference type="ChEBI" id="CHEBI:15378"/>
        <dbReference type="ChEBI" id="CHEBI:57540"/>
        <dbReference type="ChEBI" id="CHEBI:57945"/>
        <dbReference type="ChEBI" id="CHEBI:65315"/>
        <dbReference type="ChEBI" id="CHEBI:74443"/>
    </reaction>
</comment>
<evidence type="ECO:0000256" key="13">
    <source>
        <dbReference type="PIRSR" id="PIRSR006621-1"/>
    </source>
</evidence>
<keyword evidence="3" id="KW-0820">tRNA-binding</keyword>
<dbReference type="AlphaFoldDB" id="A0A0B2JUJ8"/>
<dbReference type="PROSITE" id="PS01136">
    <property type="entry name" value="UPF0034"/>
    <property type="match status" value="1"/>
</dbReference>
<evidence type="ECO:0000256" key="1">
    <source>
        <dbReference type="ARBA" id="ARBA00001917"/>
    </source>
</evidence>
<keyword evidence="7" id="KW-0521">NADP</keyword>
<comment type="cofactor">
    <cofactor evidence="1 12 14">
        <name>FMN</name>
        <dbReference type="ChEBI" id="CHEBI:58210"/>
    </cofactor>
</comment>